<gene>
    <name evidence="3" type="ORF">JQN84_02910</name>
</gene>
<dbReference type="Gene3D" id="3.40.50.300">
    <property type="entry name" value="P-loop containing nucleotide triphosphate hydrolases"/>
    <property type="match status" value="1"/>
</dbReference>
<dbReference type="PANTHER" id="PTHR10098:SF108">
    <property type="entry name" value="TETRATRICOPEPTIDE REPEAT PROTEIN 28"/>
    <property type="match status" value="1"/>
</dbReference>
<dbReference type="InterPro" id="IPR041664">
    <property type="entry name" value="AAA_16"/>
</dbReference>
<evidence type="ECO:0000313" key="3">
    <source>
        <dbReference type="EMBL" id="MBM7081494.1"/>
    </source>
</evidence>
<organism evidence="3 4">
    <name type="scientific">Micromonospora humidisoli</name>
    <dbReference type="NCBI Taxonomy" id="2807622"/>
    <lineage>
        <taxon>Bacteria</taxon>
        <taxon>Bacillati</taxon>
        <taxon>Actinomycetota</taxon>
        <taxon>Actinomycetes</taxon>
        <taxon>Micromonosporales</taxon>
        <taxon>Micromonosporaceae</taxon>
        <taxon>Micromonospora</taxon>
    </lineage>
</organism>
<reference evidence="3 4" key="1">
    <citation type="submission" date="2021-02" db="EMBL/GenBank/DDBJ databases">
        <authorList>
            <person name="Lee D.-H."/>
        </authorList>
    </citation>
    <scope>NUCLEOTIDE SEQUENCE [LARGE SCALE GENOMIC DNA]</scope>
    <source>
        <strain evidence="3 4">MMS20-R2-29</strain>
    </source>
</reference>
<feature type="domain" description="Orc1-like AAA ATPase" evidence="2">
    <location>
        <begin position="408"/>
        <end position="536"/>
    </location>
</feature>
<keyword evidence="4" id="KW-1185">Reference proteome</keyword>
<dbReference type="Gene3D" id="1.25.40.10">
    <property type="entry name" value="Tetratricopeptide repeat domain"/>
    <property type="match status" value="3"/>
</dbReference>
<dbReference type="InterPro" id="IPR011990">
    <property type="entry name" value="TPR-like_helical_dom_sf"/>
</dbReference>
<feature type="domain" description="CHAT" evidence="1">
    <location>
        <begin position="100"/>
        <end position="353"/>
    </location>
</feature>
<evidence type="ECO:0000259" key="2">
    <source>
        <dbReference type="Pfam" id="PF13191"/>
    </source>
</evidence>
<dbReference type="EMBL" id="JAFEUO010000001">
    <property type="protein sequence ID" value="MBM7081494.1"/>
    <property type="molecule type" value="Genomic_DNA"/>
</dbReference>
<dbReference type="Pfam" id="PF13191">
    <property type="entry name" value="AAA_16"/>
    <property type="match status" value="1"/>
</dbReference>
<evidence type="ECO:0000313" key="4">
    <source>
        <dbReference type="Proteomes" id="UP000809587"/>
    </source>
</evidence>
<comment type="caution">
    <text evidence="3">The sequence shown here is derived from an EMBL/GenBank/DDBJ whole genome shotgun (WGS) entry which is preliminary data.</text>
</comment>
<dbReference type="InterPro" id="IPR027417">
    <property type="entry name" value="P-loop_NTPase"/>
</dbReference>
<dbReference type="SMART" id="SM00028">
    <property type="entry name" value="TPR"/>
    <property type="match status" value="6"/>
</dbReference>
<protein>
    <submittedName>
        <fullName evidence="3">Tetratricopeptide repeat protein</fullName>
    </submittedName>
</protein>
<dbReference type="InterPro" id="IPR024983">
    <property type="entry name" value="CHAT_dom"/>
</dbReference>
<dbReference type="InterPro" id="IPR019734">
    <property type="entry name" value="TPR_rpt"/>
</dbReference>
<accession>A0ABS2J7S1</accession>
<dbReference type="SUPFAM" id="SSF48452">
    <property type="entry name" value="TPR-like"/>
    <property type="match status" value="3"/>
</dbReference>
<proteinExistence type="predicted"/>
<dbReference type="Proteomes" id="UP000809587">
    <property type="component" value="Unassembled WGS sequence"/>
</dbReference>
<evidence type="ECO:0000259" key="1">
    <source>
        <dbReference type="Pfam" id="PF12770"/>
    </source>
</evidence>
<dbReference type="SUPFAM" id="SSF52540">
    <property type="entry name" value="P-loop containing nucleoside triphosphate hydrolases"/>
    <property type="match status" value="1"/>
</dbReference>
<dbReference type="Pfam" id="PF12770">
    <property type="entry name" value="CHAT"/>
    <property type="match status" value="1"/>
</dbReference>
<dbReference type="Pfam" id="PF13424">
    <property type="entry name" value="TPR_12"/>
    <property type="match status" value="3"/>
</dbReference>
<name>A0ABS2J7S1_9ACTN</name>
<dbReference type="PANTHER" id="PTHR10098">
    <property type="entry name" value="RAPSYN-RELATED"/>
    <property type="match status" value="1"/>
</dbReference>
<dbReference type="RefSeq" id="WP_204956826.1">
    <property type="nucleotide sequence ID" value="NZ_JAFEUO010000001.1"/>
</dbReference>
<sequence length="1315" mass="143752">MTTGLVLDDTGFEILVDGERVGPRRPLGPEDATLVGDLGTRYAQAVQADAGDDVLTGLGRSLYAWLDGELGQLTDLLHRAATPLTFEVQGPRTPSERQWAVLRAPFELLARPDGGFLAADALLRFGVVRRLGPPGVRPALDPYRLGLGFMAAAPRGQRELDFEAEEAAILRAVGEARLDLMVEDTGDPTQLAHRLADLGGLPVLHLSCHGQNNWREQPDRRAEPVLMLEDELGDERPTTATDLVGLLTTMPRLVFVSACLTATAADATGQLPPGPGRRAGTGTPTAGAELLAHSLATALVSAGVPAVLGWDGSVGDRSATVFAERLYGRLGDRADLAVAVADARRTLLESTTPRLRADWHLARLWLGPGGGGPLVAGTRRRSLVSAVRGTKKFLDRKQHVPVATADMFVGRRPELQQSLRALRSGDRAGVLLHGQGRLGKSSLAARIVDRFPDRAVGVVFGDYGALAVLDAVADAVRANQQARELIARRLPEVRSRPDALEAVLIDLLTGPCAQTGEGQRPLLLIIDDLEQILRPDPAGRHRVTAEAAPVLAAVLRAFDPAETDSRLVLTSRFLFTLDGLESRLTPVQLRPLSGVAQGKLHRRQQALVPPDRQAERARLARRALWVSRGNPGLQDLIVLRLVYSEQVPTERSEAAVAGMEAYLRQGDLPPDAEVRTFLENLALDELLAQAGPPHVALLRAVTLFDLPVPVPVVDALAGEVGGSTERLRGLGLLDTFPDRYDPQRPAVAVNALAAGRLAPLTDEEHAKLAALAVEPLFTAWGGTASRRRDSALDLQLTRLALTADTSAAVVAACSAGAVREVRAGHAGDAFRLGEEAIALLDRHRTVVPTHLLRVVADAAMTSGDGDTAEEMFDRAVRQAQSTEASEVDRLEQARAIAEQATFLITRGQPDRAEQLLRYAQRLFTEGGSEQEAATCHGSIADILFYRGDYDEALRIRRDIELPVYQRLGDTQSTAITHGRIADILQQRGDYDEALRIRREIQLPVYQRLGDTRATAITHGKIADILQQRGDYDEALRIRRDIELPVYQRLGDTRATAVTHGQIADILYRRGDYDEALRIRREIQLPVYQRLGDTRATAVTHGKIADIHYQRGDYDEALRIHQEIQLPVYQRLGDIRETAVTHGKIADILHQRGDYDEALRIHQEIQLPVYQRLGDTRETATTHGRIAEIHYQRGNYDEARKLHRKRLQVHEQHGDLDSIASARWGLAQIDLAQQNYESAVEHLDESLLILRRLQRADGIAIVGFTFGQLMASAGQIDQARQLWEISLAAAEKIGATALIEQIREYLGNLSDESGQQ</sequence>